<dbReference type="RefSeq" id="XP_043037484.1">
    <property type="nucleotide sequence ID" value="XM_043186752.1"/>
</dbReference>
<reference evidence="2" key="1">
    <citation type="submission" date="2020-11" db="EMBL/GenBank/DDBJ databases">
        <title>Adaptations for nitrogen fixation in a non-lichenized fungal sporocarp promotes dispersal by wood-feeding termites.</title>
        <authorList>
            <consortium name="DOE Joint Genome Institute"/>
            <person name="Koch R.A."/>
            <person name="Yoon G."/>
            <person name="Arayal U."/>
            <person name="Lail K."/>
            <person name="Amirebrahimi M."/>
            <person name="Labutti K."/>
            <person name="Lipzen A."/>
            <person name="Riley R."/>
            <person name="Barry K."/>
            <person name="Henrissat B."/>
            <person name="Grigoriev I.V."/>
            <person name="Herr J.R."/>
            <person name="Aime M.C."/>
        </authorList>
    </citation>
    <scope>NUCLEOTIDE SEQUENCE</scope>
    <source>
        <strain evidence="2">MCA 3950</strain>
    </source>
</reference>
<dbReference type="EMBL" id="MU250542">
    <property type="protein sequence ID" value="KAG7443984.1"/>
    <property type="molecule type" value="Genomic_DNA"/>
</dbReference>
<name>A0A9P7VQ64_9AGAR</name>
<gene>
    <name evidence="2" type="ORF">BT62DRAFT_934570</name>
</gene>
<comment type="caution">
    <text evidence="2">The sequence shown here is derived from an EMBL/GenBank/DDBJ whole genome shotgun (WGS) entry which is preliminary data.</text>
</comment>
<dbReference type="GeneID" id="66109049"/>
<organism evidence="2 3">
    <name type="scientific">Guyanagaster necrorhizus</name>
    <dbReference type="NCBI Taxonomy" id="856835"/>
    <lineage>
        <taxon>Eukaryota</taxon>
        <taxon>Fungi</taxon>
        <taxon>Dikarya</taxon>
        <taxon>Basidiomycota</taxon>
        <taxon>Agaricomycotina</taxon>
        <taxon>Agaricomycetes</taxon>
        <taxon>Agaricomycetidae</taxon>
        <taxon>Agaricales</taxon>
        <taxon>Marasmiineae</taxon>
        <taxon>Physalacriaceae</taxon>
        <taxon>Guyanagaster</taxon>
    </lineage>
</organism>
<keyword evidence="3" id="KW-1185">Reference proteome</keyword>
<sequence length="62" mass="6846">MAVRSNFDLATCDLTREGRLFPFILAAHFGGEMILSLGYYLVAETFARQLGKGKEPSLDHVA</sequence>
<accession>A0A9P7VQ64</accession>
<evidence type="ECO:0000256" key="1">
    <source>
        <dbReference type="SAM" id="Phobius"/>
    </source>
</evidence>
<evidence type="ECO:0000313" key="2">
    <source>
        <dbReference type="EMBL" id="KAG7443984.1"/>
    </source>
</evidence>
<dbReference type="AlphaFoldDB" id="A0A9P7VQ64"/>
<proteinExistence type="predicted"/>
<keyword evidence="1" id="KW-0812">Transmembrane</keyword>
<keyword evidence="1" id="KW-0472">Membrane</keyword>
<evidence type="ECO:0000313" key="3">
    <source>
        <dbReference type="Proteomes" id="UP000812287"/>
    </source>
</evidence>
<feature type="transmembrane region" description="Helical" evidence="1">
    <location>
        <begin position="20"/>
        <end position="42"/>
    </location>
</feature>
<dbReference type="Proteomes" id="UP000812287">
    <property type="component" value="Unassembled WGS sequence"/>
</dbReference>
<keyword evidence="1" id="KW-1133">Transmembrane helix</keyword>
<protein>
    <submittedName>
        <fullName evidence="2">Uncharacterized protein</fullName>
    </submittedName>
</protein>